<sequence>MSTDLYDYDIAKESYKQYIKKDHINELRWLIKDIIKPDLPYIIDEVEYCLTVLNNNEISRMPITTGGFPCDPNAPQIQGIITRQGPYILDIQFTIKFAHYKKGQLISFRGNSDLNATVTTEKYELLQLQVTNKKLLEILKNLEDLEMINDDETFVQLFEKILSSLTQLINILQNPPNELNFPFDNNSILKHFYERSYNDLCESVHHLLSLEVALSGDKFILDFRNLDKVTKRPWCQIDPQDGKSLVDKIKEQQRRDRGKKLEDILVESNVIVEEASLLNNLMQSTFNKESTTLQQAQFFISRCITFDGKVITELEKVSTSCSDQSLMNLTNKLNELEEKLGNHFNNLSI</sequence>
<organism evidence="1 2">
    <name type="scientific">Maudiozyma saulgeensis</name>
    <dbReference type="NCBI Taxonomy" id="1789683"/>
    <lineage>
        <taxon>Eukaryota</taxon>
        <taxon>Fungi</taxon>
        <taxon>Dikarya</taxon>
        <taxon>Ascomycota</taxon>
        <taxon>Saccharomycotina</taxon>
        <taxon>Saccharomycetes</taxon>
        <taxon>Saccharomycetales</taxon>
        <taxon>Saccharomycetaceae</taxon>
        <taxon>Maudiozyma</taxon>
    </lineage>
</organism>
<dbReference type="GO" id="GO:0043291">
    <property type="term" value="C:RAVE complex"/>
    <property type="evidence" value="ECO:0007669"/>
    <property type="project" value="TreeGrafter"/>
</dbReference>
<dbReference type="InterPro" id="IPR028241">
    <property type="entry name" value="RAVE2/Rogdi"/>
</dbReference>
<reference evidence="1 2" key="1">
    <citation type="submission" date="2017-04" db="EMBL/GenBank/DDBJ databases">
        <authorList>
            <person name="Afonso C.L."/>
            <person name="Miller P.J."/>
            <person name="Scott M.A."/>
            <person name="Spackman E."/>
            <person name="Goraichik I."/>
            <person name="Dimitrov K.M."/>
            <person name="Suarez D.L."/>
            <person name="Swayne D.E."/>
        </authorList>
    </citation>
    <scope>NUCLEOTIDE SEQUENCE [LARGE SCALE GENOMIC DNA]</scope>
</reference>
<keyword evidence="2" id="KW-1185">Reference proteome</keyword>
<dbReference type="EMBL" id="FXLY01000014">
    <property type="protein sequence ID" value="SMN22786.1"/>
    <property type="molecule type" value="Genomic_DNA"/>
</dbReference>
<gene>
    <name evidence="1" type="ORF">KASA_0E00286G</name>
</gene>
<accession>A0A1X7RC25</accession>
<protein>
    <submittedName>
        <fullName evidence="1">Similar to Saccharomyces cerevisiae YDR202C RAV2 Subunit of RAVE</fullName>
    </submittedName>
</protein>
<proteinExistence type="predicted"/>
<dbReference type="PANTHER" id="PTHR13618:SF1">
    <property type="entry name" value="PROTEIN ROGDI HOMOLOG"/>
    <property type="match status" value="1"/>
</dbReference>
<dbReference type="OrthoDB" id="66510at2759"/>
<dbReference type="STRING" id="1789683.A0A1X7RC25"/>
<dbReference type="AlphaFoldDB" id="A0A1X7RC25"/>
<dbReference type="Proteomes" id="UP000196158">
    <property type="component" value="Unassembled WGS sequence"/>
</dbReference>
<name>A0A1X7RC25_9SACH</name>
<evidence type="ECO:0000313" key="1">
    <source>
        <dbReference type="EMBL" id="SMN22786.1"/>
    </source>
</evidence>
<dbReference type="Pfam" id="PF10259">
    <property type="entry name" value="Rogdi_lz"/>
    <property type="match status" value="1"/>
</dbReference>
<dbReference type="PANTHER" id="PTHR13618">
    <property type="entry name" value="LEUCINE ZIPPER CONTAINING TRANSCRIPTION FACTOR LZF1"/>
    <property type="match status" value="1"/>
</dbReference>
<evidence type="ECO:0000313" key="2">
    <source>
        <dbReference type="Proteomes" id="UP000196158"/>
    </source>
</evidence>